<dbReference type="Proteomes" id="UP000469724">
    <property type="component" value="Unassembled WGS sequence"/>
</dbReference>
<evidence type="ECO:0000313" key="2">
    <source>
        <dbReference type="Proteomes" id="UP000469724"/>
    </source>
</evidence>
<comment type="caution">
    <text evidence="1">The sequence shown here is derived from an EMBL/GenBank/DDBJ whole genome shotgun (WGS) entry which is preliminary data.</text>
</comment>
<dbReference type="EMBL" id="JAAGRQ010000007">
    <property type="protein sequence ID" value="NDY55610.1"/>
    <property type="molecule type" value="Genomic_DNA"/>
</dbReference>
<sequence length="227" mass="26625">MFINNMYFGTSLTLHHPSSRFVNFIEFTFKVAYRISEVEFSIDIISSDQLSLLRLLQITSYIKNPGKAVSLAYNETTYLNDNRKSSTKGAKIYHKKDEFGEPVRLEMRMKRRYFQKRNINKMSTALSLSAEMIFSDWTFKMFELKKFMKKTLVNHEDKEVMIILNQFQGRLFEVGFFSAFNSNEDGGGVRIVRKYVKDFNVDPDSCFTSLPFEKDFFKVISGNKFII</sequence>
<keyword evidence="2" id="KW-1185">Reference proteome</keyword>
<name>A0A7K3NHE2_9BACT</name>
<dbReference type="RefSeq" id="WP_163300667.1">
    <property type="nucleotide sequence ID" value="NZ_JAAGRQ010000007.1"/>
</dbReference>
<reference evidence="1 2" key="1">
    <citation type="submission" date="2020-02" db="EMBL/GenBank/DDBJ databases">
        <title>Comparative genomics of sulfur disproportionating microorganisms.</title>
        <authorList>
            <person name="Ward L.M."/>
            <person name="Bertran E."/>
            <person name="Johnston D.T."/>
        </authorList>
    </citation>
    <scope>NUCLEOTIDE SEQUENCE [LARGE SCALE GENOMIC DNA]</scope>
    <source>
        <strain evidence="1 2">DSM 3696</strain>
    </source>
</reference>
<gene>
    <name evidence="1" type="ORF">G3N56_02485</name>
</gene>
<dbReference type="AlphaFoldDB" id="A0A7K3NHE2"/>
<proteinExistence type="predicted"/>
<protein>
    <submittedName>
        <fullName evidence="1">Uncharacterized protein</fullName>
    </submittedName>
</protein>
<organism evidence="1 2">
    <name type="scientific">Desulfolutivibrio sulfodismutans</name>
    <dbReference type="NCBI Taxonomy" id="63561"/>
    <lineage>
        <taxon>Bacteria</taxon>
        <taxon>Pseudomonadati</taxon>
        <taxon>Thermodesulfobacteriota</taxon>
        <taxon>Desulfovibrionia</taxon>
        <taxon>Desulfovibrionales</taxon>
        <taxon>Desulfovibrionaceae</taxon>
        <taxon>Desulfolutivibrio</taxon>
    </lineage>
</organism>
<evidence type="ECO:0000313" key="1">
    <source>
        <dbReference type="EMBL" id="NDY55610.1"/>
    </source>
</evidence>
<accession>A0A7K3NHE2</accession>